<organism evidence="3 4">
    <name type="scientific">Flavobacterium sedimenticola</name>
    <dbReference type="NCBI Taxonomy" id="3043286"/>
    <lineage>
        <taxon>Bacteria</taxon>
        <taxon>Pseudomonadati</taxon>
        <taxon>Bacteroidota</taxon>
        <taxon>Flavobacteriia</taxon>
        <taxon>Flavobacteriales</taxon>
        <taxon>Flavobacteriaceae</taxon>
        <taxon>Flavobacterium</taxon>
    </lineage>
</organism>
<protein>
    <submittedName>
        <fullName evidence="3">Acyltransferase family protein</fullName>
    </submittedName>
</protein>
<feature type="transmembrane region" description="Helical" evidence="1">
    <location>
        <begin position="12"/>
        <end position="31"/>
    </location>
</feature>
<sequence length="352" mass="40576">METKSRINYIDNIKIAITFLVVAHHAGQPYGNTGGVWLLEDTPKLEWLSSFFFINAAYMMGFFFFVSGYFMYFSVARKSTAVFLKDRFRRLGIPLLFFMFVVFVPLSYMMADTRENYFVFLYDTYFHKPPLAVGHLWFVASLLAYTFIFMALKKPLLKSRELVWQPWYPLVFIMVLAAVNYGVRLKYPIDHWETWLIPIEVAHLPQYLSLFLLGVVANKNNWLEQLQPKTGWVYFAVGVSLFCIRETLNEWVSEAMAEPLVETFLCVGIIMGSLVGFKKWGNSTHAVVQFFSNCSYGIYLFHVLLVIAFQLLFQGMGMPTLLKFIAVTLLGITSAAVLTNFLKKNKGLNKIL</sequence>
<evidence type="ECO:0000256" key="1">
    <source>
        <dbReference type="SAM" id="Phobius"/>
    </source>
</evidence>
<dbReference type="Pfam" id="PF01757">
    <property type="entry name" value="Acyl_transf_3"/>
    <property type="match status" value="1"/>
</dbReference>
<comment type="caution">
    <text evidence="3">The sequence shown here is derived from an EMBL/GenBank/DDBJ whole genome shotgun (WGS) entry which is preliminary data.</text>
</comment>
<feature type="transmembrane region" description="Helical" evidence="1">
    <location>
        <begin position="131"/>
        <end position="152"/>
    </location>
</feature>
<feature type="transmembrane region" description="Helical" evidence="1">
    <location>
        <begin position="230"/>
        <end position="248"/>
    </location>
</feature>
<feature type="transmembrane region" description="Helical" evidence="1">
    <location>
        <begin position="164"/>
        <end position="183"/>
    </location>
</feature>
<feature type="transmembrane region" description="Helical" evidence="1">
    <location>
        <begin position="51"/>
        <end position="72"/>
    </location>
</feature>
<feature type="transmembrane region" description="Helical" evidence="1">
    <location>
        <begin position="321"/>
        <end position="342"/>
    </location>
</feature>
<accession>A0ABT6XSV5</accession>
<dbReference type="InterPro" id="IPR002656">
    <property type="entry name" value="Acyl_transf_3_dom"/>
</dbReference>
<evidence type="ECO:0000313" key="4">
    <source>
        <dbReference type="Proteomes" id="UP001230035"/>
    </source>
</evidence>
<evidence type="ECO:0000313" key="3">
    <source>
        <dbReference type="EMBL" id="MDI9258156.1"/>
    </source>
</evidence>
<dbReference type="InterPro" id="IPR050623">
    <property type="entry name" value="Glucan_succinyl_AcylTrfase"/>
</dbReference>
<dbReference type="EMBL" id="JASGBP010000009">
    <property type="protein sequence ID" value="MDI9258156.1"/>
    <property type="molecule type" value="Genomic_DNA"/>
</dbReference>
<feature type="transmembrane region" description="Helical" evidence="1">
    <location>
        <begin position="260"/>
        <end position="277"/>
    </location>
</feature>
<feature type="domain" description="Acyltransferase 3" evidence="2">
    <location>
        <begin position="7"/>
        <end position="338"/>
    </location>
</feature>
<dbReference type="PANTHER" id="PTHR36927">
    <property type="entry name" value="BLR4337 PROTEIN"/>
    <property type="match status" value="1"/>
</dbReference>
<keyword evidence="3" id="KW-0808">Transferase</keyword>
<dbReference type="GO" id="GO:0016746">
    <property type="term" value="F:acyltransferase activity"/>
    <property type="evidence" value="ECO:0007669"/>
    <property type="project" value="UniProtKB-KW"/>
</dbReference>
<feature type="transmembrane region" description="Helical" evidence="1">
    <location>
        <begin position="298"/>
        <end position="315"/>
    </location>
</feature>
<reference evidence="3 4" key="1">
    <citation type="submission" date="2023-05" db="EMBL/GenBank/DDBJ databases">
        <title>Flavobacterium sedimenti sp. nov., isolated from the sediment.</title>
        <authorList>
            <person name="Wu N."/>
        </authorList>
    </citation>
    <scope>NUCLEOTIDE SEQUENCE [LARGE SCALE GENOMIC DNA]</scope>
    <source>
        <strain evidence="3 4">YZ-48</strain>
    </source>
</reference>
<gene>
    <name evidence="3" type="ORF">QHT84_12095</name>
</gene>
<feature type="transmembrane region" description="Helical" evidence="1">
    <location>
        <begin position="93"/>
        <end position="111"/>
    </location>
</feature>
<dbReference type="PANTHER" id="PTHR36927:SF4">
    <property type="entry name" value="BLR5718 PROTEIN"/>
    <property type="match status" value="1"/>
</dbReference>
<dbReference type="RefSeq" id="WP_283239822.1">
    <property type="nucleotide sequence ID" value="NZ_JASGBP010000009.1"/>
</dbReference>
<keyword evidence="4" id="KW-1185">Reference proteome</keyword>
<name>A0ABT6XSV5_9FLAO</name>
<keyword evidence="1" id="KW-1133">Transmembrane helix</keyword>
<keyword evidence="3" id="KW-0012">Acyltransferase</keyword>
<proteinExistence type="predicted"/>
<keyword evidence="1" id="KW-0812">Transmembrane</keyword>
<dbReference type="Proteomes" id="UP001230035">
    <property type="component" value="Unassembled WGS sequence"/>
</dbReference>
<feature type="transmembrane region" description="Helical" evidence="1">
    <location>
        <begin position="195"/>
        <end position="218"/>
    </location>
</feature>
<evidence type="ECO:0000259" key="2">
    <source>
        <dbReference type="Pfam" id="PF01757"/>
    </source>
</evidence>
<keyword evidence="1" id="KW-0472">Membrane</keyword>